<dbReference type="Gene3D" id="3.40.430.10">
    <property type="entry name" value="Dihydrofolate Reductase, subunit A"/>
    <property type="match status" value="1"/>
</dbReference>
<evidence type="ECO:0000313" key="3">
    <source>
        <dbReference type="Proteomes" id="UP000290408"/>
    </source>
</evidence>
<reference evidence="2 3" key="1">
    <citation type="submission" date="2019-02" db="EMBL/GenBank/DDBJ databases">
        <title>Genomic data mining of an Antarctic deep-sea actinobacterium, Janibacterlimosus P3-3-X1.</title>
        <authorList>
            <person name="Liao L."/>
            <person name="Chen B."/>
        </authorList>
    </citation>
    <scope>NUCLEOTIDE SEQUENCE [LARGE SCALE GENOMIC DNA]</scope>
    <source>
        <strain evidence="2 3">P3-3-X1</strain>
    </source>
</reference>
<dbReference type="InterPro" id="IPR024072">
    <property type="entry name" value="DHFR-like_dom_sf"/>
</dbReference>
<organism evidence="2 3">
    <name type="scientific">Janibacter limosus</name>
    <dbReference type="NCBI Taxonomy" id="53458"/>
    <lineage>
        <taxon>Bacteria</taxon>
        <taxon>Bacillati</taxon>
        <taxon>Actinomycetota</taxon>
        <taxon>Actinomycetes</taxon>
        <taxon>Micrococcales</taxon>
        <taxon>Intrasporangiaceae</taxon>
        <taxon>Janibacter</taxon>
    </lineage>
</organism>
<dbReference type="AlphaFoldDB" id="A0A4P6MY49"/>
<gene>
    <name evidence="2" type="ORF">EXU32_09425</name>
</gene>
<proteinExistence type="predicted"/>
<keyword evidence="3" id="KW-1185">Reference proteome</keyword>
<protein>
    <submittedName>
        <fullName evidence="2">Dihydrofolate reductase</fullName>
    </submittedName>
</protein>
<feature type="domain" description="Bacterial bifunctional deaminase-reductase C-terminal" evidence="1">
    <location>
        <begin position="5"/>
        <end position="164"/>
    </location>
</feature>
<dbReference type="PANTHER" id="PTHR38011">
    <property type="entry name" value="DIHYDROFOLATE REDUCTASE FAMILY PROTEIN (AFU_ORTHOLOGUE AFUA_8G06820)"/>
    <property type="match status" value="1"/>
</dbReference>
<accession>A0A4P6MY49</accession>
<dbReference type="PANTHER" id="PTHR38011:SF11">
    <property type="entry name" value="2,5-DIAMINO-6-RIBOSYLAMINO-4(3H)-PYRIMIDINONE 5'-PHOSPHATE REDUCTASE"/>
    <property type="match status" value="1"/>
</dbReference>
<dbReference type="RefSeq" id="WP_130629674.1">
    <property type="nucleotide sequence ID" value="NZ_CP036164.1"/>
</dbReference>
<dbReference type="EMBL" id="CP036164">
    <property type="protein sequence ID" value="QBF46453.1"/>
    <property type="molecule type" value="Genomic_DNA"/>
</dbReference>
<dbReference type="OrthoDB" id="195113at2"/>
<sequence length="205" mass="22262">MATIYCTATSLDGFIADDDESLSWLFATVGHDQDPQGRYGDDASLDFDQFLPTVGAVVCGANTYAWVHRELTHDGSDFTWPYEQPSWVVTHRDLDLPEGVQSFTGDITDLHAAATEAAAGKDVWIVGGGDLAGQFADAGLLDRVWIHQTPVTLGAGAPLLPRRLRLERVRLARDGQFTAMLFDVVGPEPRRVGDVDGAAEVYAQQ</sequence>
<dbReference type="KEGG" id="jli:EXU32_09425"/>
<dbReference type="STRING" id="1216970.GCA_001570985_02716"/>
<name>A0A4P6MY49_9MICO</name>
<dbReference type="SUPFAM" id="SSF53597">
    <property type="entry name" value="Dihydrofolate reductase-like"/>
    <property type="match status" value="1"/>
</dbReference>
<evidence type="ECO:0000313" key="2">
    <source>
        <dbReference type="EMBL" id="QBF46453.1"/>
    </source>
</evidence>
<dbReference type="Pfam" id="PF01872">
    <property type="entry name" value="RibD_C"/>
    <property type="match status" value="1"/>
</dbReference>
<dbReference type="GO" id="GO:0008703">
    <property type="term" value="F:5-amino-6-(5-phosphoribosylamino)uracil reductase activity"/>
    <property type="evidence" value="ECO:0007669"/>
    <property type="project" value="InterPro"/>
</dbReference>
<dbReference type="InterPro" id="IPR002734">
    <property type="entry name" value="RibDG_C"/>
</dbReference>
<evidence type="ECO:0000259" key="1">
    <source>
        <dbReference type="Pfam" id="PF01872"/>
    </source>
</evidence>
<dbReference type="InterPro" id="IPR050765">
    <property type="entry name" value="Riboflavin_Biosynth_HTPR"/>
</dbReference>
<dbReference type="GO" id="GO:0009231">
    <property type="term" value="P:riboflavin biosynthetic process"/>
    <property type="evidence" value="ECO:0007669"/>
    <property type="project" value="InterPro"/>
</dbReference>
<dbReference type="Proteomes" id="UP000290408">
    <property type="component" value="Chromosome"/>
</dbReference>